<dbReference type="Proteomes" id="UP000249066">
    <property type="component" value="Unassembled WGS sequence"/>
</dbReference>
<feature type="region of interest" description="Disordered" evidence="1">
    <location>
        <begin position="1"/>
        <end position="21"/>
    </location>
</feature>
<proteinExistence type="predicted"/>
<sequence length="490" mass="51613">MEDSAETLSTDSTMTGFPTRRDTPATLLMATGGDARILIDPCTGLNRYGSAPRPSDMLAYASSTVNDLSDSAFAHVSALGYEAGMSGAAYAGALGALRERIAAAYELPRDAEIVFAPSGTDLEYVALHLAGARGAGVHNILLGADEVGSGCIHSASGRYFAGETALGAGVAAGQPVPGLAERVTIADLPVRDRNGQAHDSATMAAAIDAAAIEAHAAGRHPLVHIVHGSKTGLVLPELPEIDWLIARHGDRLSFVVDACQARICPESVAAYLARGAIVFLTGSKFMGGAPFSGFALLPPRARPALPAGFAAIFRRAEWPEGWPGTETLIDDANPGLLLRLESAIFELERFSTLSAPRIARVIDAFGFAVDGLAAKIGAGRIMPPRCSVPHPVEEDTLATLDLSRTPDAPDFDEARARHAALIEAGIRLGQPVKCVRLSDGRWGATMRVALSMPQVMAFDAIDDLTLATRLRDDMDRIARRLMRSQEPVPA</sequence>
<evidence type="ECO:0000256" key="1">
    <source>
        <dbReference type="SAM" id="MobiDB-lite"/>
    </source>
</evidence>
<name>A0A2W5C2L9_9SPHN</name>
<dbReference type="EMBL" id="QFNN01000055">
    <property type="protein sequence ID" value="PZO89545.1"/>
    <property type="molecule type" value="Genomic_DNA"/>
</dbReference>
<reference evidence="2 3" key="1">
    <citation type="submission" date="2017-08" db="EMBL/GenBank/DDBJ databases">
        <title>Infants hospitalized years apart are colonized by the same room-sourced microbial strains.</title>
        <authorList>
            <person name="Brooks B."/>
            <person name="Olm M.R."/>
            <person name="Firek B.A."/>
            <person name="Baker R."/>
            <person name="Thomas B.C."/>
            <person name="Morowitz M.J."/>
            <person name="Banfield J.F."/>
        </authorList>
    </citation>
    <scope>NUCLEOTIDE SEQUENCE [LARGE SCALE GENOMIC DNA]</scope>
    <source>
        <strain evidence="2">S2_018_000_R2_101</strain>
    </source>
</reference>
<feature type="compositionally biased region" description="Polar residues" evidence="1">
    <location>
        <begin position="1"/>
        <end position="16"/>
    </location>
</feature>
<accession>A0A2W5C2L9</accession>
<dbReference type="AlphaFoldDB" id="A0A2W5C2L9"/>
<dbReference type="Gene3D" id="3.40.640.10">
    <property type="entry name" value="Type I PLP-dependent aspartate aminotransferase-like (Major domain)"/>
    <property type="match status" value="1"/>
</dbReference>
<gene>
    <name evidence="2" type="ORF">DI623_09915</name>
</gene>
<dbReference type="InterPro" id="IPR015421">
    <property type="entry name" value="PyrdxlP-dep_Trfase_major"/>
</dbReference>
<evidence type="ECO:0000313" key="3">
    <source>
        <dbReference type="Proteomes" id="UP000249066"/>
    </source>
</evidence>
<organism evidence="2 3">
    <name type="scientific">Sphingomonas sanxanigenens</name>
    <dbReference type="NCBI Taxonomy" id="397260"/>
    <lineage>
        <taxon>Bacteria</taxon>
        <taxon>Pseudomonadati</taxon>
        <taxon>Pseudomonadota</taxon>
        <taxon>Alphaproteobacteria</taxon>
        <taxon>Sphingomonadales</taxon>
        <taxon>Sphingomonadaceae</taxon>
        <taxon>Sphingomonas</taxon>
    </lineage>
</organism>
<dbReference type="InterPro" id="IPR015424">
    <property type="entry name" value="PyrdxlP-dep_Trfase"/>
</dbReference>
<evidence type="ECO:0000313" key="2">
    <source>
        <dbReference type="EMBL" id="PZO89545.1"/>
    </source>
</evidence>
<protein>
    <submittedName>
        <fullName evidence="2">Uncharacterized protein</fullName>
    </submittedName>
</protein>
<dbReference type="SUPFAM" id="SSF53383">
    <property type="entry name" value="PLP-dependent transferases"/>
    <property type="match status" value="1"/>
</dbReference>
<comment type="caution">
    <text evidence="2">The sequence shown here is derived from an EMBL/GenBank/DDBJ whole genome shotgun (WGS) entry which is preliminary data.</text>
</comment>